<evidence type="ECO:0008006" key="10">
    <source>
        <dbReference type="Google" id="ProtNLM"/>
    </source>
</evidence>
<dbReference type="Proteomes" id="UP000017836">
    <property type="component" value="Unassembled WGS sequence"/>
</dbReference>
<accession>W1NQC2</accession>
<feature type="coiled-coil region" evidence="6">
    <location>
        <begin position="41"/>
        <end position="89"/>
    </location>
</feature>
<keyword evidence="4 6" id="KW-0175">Coiled coil</keyword>
<feature type="region of interest" description="Disordered" evidence="7">
    <location>
        <begin position="221"/>
        <end position="265"/>
    </location>
</feature>
<evidence type="ECO:0000256" key="5">
    <source>
        <dbReference type="ARBA" id="ARBA00023089"/>
    </source>
</evidence>
<dbReference type="InterPro" id="IPR040353">
    <property type="entry name" value="FLX/FLX-like"/>
</dbReference>
<gene>
    <name evidence="8" type="ORF">AMTR_s00173p00069210</name>
</gene>
<dbReference type="HOGENOM" id="CLU_051930_1_1_1"/>
<evidence type="ECO:0000313" key="8">
    <source>
        <dbReference type="EMBL" id="ERM97618.1"/>
    </source>
</evidence>
<dbReference type="PANTHER" id="PTHR33405">
    <property type="entry name" value="PROTEIN FLX-LIKE 2"/>
    <property type="match status" value="1"/>
</dbReference>
<reference evidence="9" key="1">
    <citation type="journal article" date="2013" name="Science">
        <title>The Amborella genome and the evolution of flowering plants.</title>
        <authorList>
            <consortium name="Amborella Genome Project"/>
        </authorList>
    </citation>
    <scope>NUCLEOTIDE SEQUENCE [LARGE SCALE GENOMIC DNA]</scope>
</reference>
<keyword evidence="2" id="KW-0217">Developmental protein</keyword>
<evidence type="ECO:0000256" key="1">
    <source>
        <dbReference type="ARBA" id="ARBA00005405"/>
    </source>
</evidence>
<evidence type="ECO:0000256" key="7">
    <source>
        <dbReference type="SAM" id="MobiDB-lite"/>
    </source>
</evidence>
<sequence length="265" mass="29971">MAGRHRMPCHLVNNGGGPRGFNPNMHEGLPPIARGPLRPHLISIEEELEVQHQEIRRLVQENHYLGEDNHLLERELTAAKEEIHVLSQVVPKLRAEKEMQTRDLIQKGLKLEADLRKMEPLKGEVIQLHAEAGKLNASRQEMNARVQALSGDLARIQVENQQVPMLRAELNGLRQELVRARTAFEYEKAENVELMEQSQATEKNLVSMAHEVEKLQAEHDNVKKRPWAPGGGYRVMKGSPDRGFPGAYGDDGRYSREKGPPAYST</sequence>
<name>W1NQC2_AMBTC</name>
<keyword evidence="3" id="KW-0221">Differentiation</keyword>
<comment type="similarity">
    <text evidence="1">Belongs to the FLX family.</text>
</comment>
<evidence type="ECO:0000313" key="9">
    <source>
        <dbReference type="Proteomes" id="UP000017836"/>
    </source>
</evidence>
<evidence type="ECO:0000256" key="2">
    <source>
        <dbReference type="ARBA" id="ARBA00022473"/>
    </source>
</evidence>
<dbReference type="eggNOG" id="ENOG502QUIM">
    <property type="taxonomic scope" value="Eukaryota"/>
</dbReference>
<dbReference type="AlphaFoldDB" id="W1NQC2"/>
<evidence type="ECO:0000256" key="4">
    <source>
        <dbReference type="ARBA" id="ARBA00023054"/>
    </source>
</evidence>
<proteinExistence type="inferred from homology"/>
<dbReference type="GO" id="GO:0009908">
    <property type="term" value="P:flower development"/>
    <property type="evidence" value="ECO:0007669"/>
    <property type="project" value="UniProtKB-KW"/>
</dbReference>
<feature type="compositionally biased region" description="Basic and acidic residues" evidence="7">
    <location>
        <begin position="250"/>
        <end position="259"/>
    </location>
</feature>
<protein>
    <recommendedName>
        <fullName evidence="10">Protein FLX-like 3</fullName>
    </recommendedName>
</protein>
<feature type="non-terminal residue" evidence="8">
    <location>
        <position position="265"/>
    </location>
</feature>
<keyword evidence="9" id="KW-1185">Reference proteome</keyword>
<dbReference type="EMBL" id="KI395938">
    <property type="protein sequence ID" value="ERM97618.1"/>
    <property type="molecule type" value="Genomic_DNA"/>
</dbReference>
<dbReference type="Gramene" id="ERM97618">
    <property type="protein sequence ID" value="ERM97618"/>
    <property type="gene ID" value="AMTR_s00173p00069210"/>
</dbReference>
<dbReference type="PANTHER" id="PTHR33405:SF19">
    <property type="entry name" value="OS08G0430100 PROTEIN"/>
    <property type="match status" value="1"/>
</dbReference>
<organism evidence="8 9">
    <name type="scientific">Amborella trichopoda</name>
    <dbReference type="NCBI Taxonomy" id="13333"/>
    <lineage>
        <taxon>Eukaryota</taxon>
        <taxon>Viridiplantae</taxon>
        <taxon>Streptophyta</taxon>
        <taxon>Embryophyta</taxon>
        <taxon>Tracheophyta</taxon>
        <taxon>Spermatophyta</taxon>
        <taxon>Magnoliopsida</taxon>
        <taxon>Amborellales</taxon>
        <taxon>Amborellaceae</taxon>
        <taxon>Amborella</taxon>
    </lineage>
</organism>
<evidence type="ECO:0000256" key="6">
    <source>
        <dbReference type="SAM" id="Coils"/>
    </source>
</evidence>
<dbReference type="GO" id="GO:0030154">
    <property type="term" value="P:cell differentiation"/>
    <property type="evidence" value="ECO:0007669"/>
    <property type="project" value="UniProtKB-KW"/>
</dbReference>
<evidence type="ECO:0000256" key="3">
    <source>
        <dbReference type="ARBA" id="ARBA00022782"/>
    </source>
</evidence>
<keyword evidence="5" id="KW-0287">Flowering</keyword>
<dbReference type="OMA" id="HIDKERQ"/>